<evidence type="ECO:0000256" key="3">
    <source>
        <dbReference type="ARBA" id="ARBA00022475"/>
    </source>
</evidence>
<gene>
    <name evidence="9" type="ORF">AMR74_15865</name>
</gene>
<keyword evidence="4 7" id="KW-0812">Transmembrane</keyword>
<organism evidence="9 10">
    <name type="scientific">Halorubrum tropicale</name>
    <dbReference type="NCBI Taxonomy" id="1765655"/>
    <lineage>
        <taxon>Archaea</taxon>
        <taxon>Methanobacteriati</taxon>
        <taxon>Methanobacteriota</taxon>
        <taxon>Stenosarchaea group</taxon>
        <taxon>Halobacteria</taxon>
        <taxon>Halobacteriales</taxon>
        <taxon>Haloferacaceae</taxon>
        <taxon>Halorubrum</taxon>
    </lineage>
</organism>
<feature type="transmembrane region" description="Helical" evidence="7">
    <location>
        <begin position="131"/>
        <end position="150"/>
    </location>
</feature>
<evidence type="ECO:0000313" key="10">
    <source>
        <dbReference type="Proteomes" id="UP000037747"/>
    </source>
</evidence>
<feature type="domain" description="ABC transmembrane type-1" evidence="8">
    <location>
        <begin position="90"/>
        <end position="281"/>
    </location>
</feature>
<dbReference type="EMBL" id="LIST01000009">
    <property type="protein sequence ID" value="KOX94259.1"/>
    <property type="molecule type" value="Genomic_DNA"/>
</dbReference>
<dbReference type="Gene3D" id="1.10.3720.10">
    <property type="entry name" value="MetI-like"/>
    <property type="match status" value="1"/>
</dbReference>
<keyword evidence="10" id="KW-1185">Reference proteome</keyword>
<evidence type="ECO:0000256" key="1">
    <source>
        <dbReference type="ARBA" id="ARBA00004651"/>
    </source>
</evidence>
<dbReference type="PANTHER" id="PTHR32243">
    <property type="entry name" value="MALTOSE TRANSPORT SYSTEM PERMEASE-RELATED"/>
    <property type="match status" value="1"/>
</dbReference>
<dbReference type="PATRIC" id="fig|1705389.3.peg.4085"/>
<evidence type="ECO:0000256" key="4">
    <source>
        <dbReference type="ARBA" id="ARBA00022692"/>
    </source>
</evidence>
<evidence type="ECO:0000259" key="8">
    <source>
        <dbReference type="PROSITE" id="PS50928"/>
    </source>
</evidence>
<feature type="transmembrane region" description="Helical" evidence="7">
    <location>
        <begin position="89"/>
        <end position="110"/>
    </location>
</feature>
<evidence type="ECO:0000256" key="5">
    <source>
        <dbReference type="ARBA" id="ARBA00022989"/>
    </source>
</evidence>
<feature type="transmembrane region" description="Helical" evidence="7">
    <location>
        <begin position="263"/>
        <end position="281"/>
    </location>
</feature>
<keyword evidence="5 7" id="KW-1133">Transmembrane helix</keyword>
<feature type="transmembrane region" description="Helical" evidence="7">
    <location>
        <begin position="162"/>
        <end position="181"/>
    </location>
</feature>
<dbReference type="AlphaFoldDB" id="A0A0M9AL51"/>
<keyword evidence="2 7" id="KW-0813">Transport</keyword>
<dbReference type="PROSITE" id="PS50928">
    <property type="entry name" value="ABC_TM1"/>
    <property type="match status" value="1"/>
</dbReference>
<protein>
    <submittedName>
        <fullName evidence="9">ABC transporter permease</fullName>
    </submittedName>
</protein>
<evidence type="ECO:0000256" key="2">
    <source>
        <dbReference type="ARBA" id="ARBA00022448"/>
    </source>
</evidence>
<dbReference type="GO" id="GO:0055085">
    <property type="term" value="P:transmembrane transport"/>
    <property type="evidence" value="ECO:0007669"/>
    <property type="project" value="InterPro"/>
</dbReference>
<dbReference type="CDD" id="cd06261">
    <property type="entry name" value="TM_PBP2"/>
    <property type="match status" value="1"/>
</dbReference>
<reference evidence="9 10" key="1">
    <citation type="submission" date="2015-08" db="EMBL/GenBank/DDBJ databases">
        <title>Genomes of Isolates from Cabo Rojo, PR.</title>
        <authorList>
            <person name="Sanchez-Nieves R.L."/>
            <person name="Montalvo-Rodriguez R."/>
        </authorList>
    </citation>
    <scope>NUCLEOTIDE SEQUENCE [LARGE SCALE GENOMIC DNA]</scope>
    <source>
        <strain evidence="9 10">5</strain>
    </source>
</reference>
<feature type="transmembrane region" description="Helical" evidence="7">
    <location>
        <begin position="202"/>
        <end position="227"/>
    </location>
</feature>
<sequence length="296" mass="33297">MTVRESVVNSFRVLRDGYRRSSLLARLGFYAATVLTLVFSLYPFYVMLITSLSPNEALYSRDRGVVPESLTLEHYDVIFESGTFPVQTYFFNSLSVALITSVIALVVSILGAYSFTRIDYPGSTTIRRGIIVVYMLAAITLVIPLFQLLVQFGLVDTRLSLYITYTVKTLPLTLYILWNYFRSLPVEIEEAAFIDGYSRLETIVRVIVPVSLPVLVAAFLFSFKIAWNEYLFASVFLQSESLYTLPIGIETLDSAFQNVWGEIMAASIITTLPIIVMFLYLEKYMVEGLTAGAVEG</sequence>
<feature type="transmembrane region" description="Helical" evidence="7">
    <location>
        <begin position="23"/>
        <end position="45"/>
    </location>
</feature>
<evidence type="ECO:0000313" key="9">
    <source>
        <dbReference type="EMBL" id="KOX94259.1"/>
    </source>
</evidence>
<dbReference type="PANTHER" id="PTHR32243:SF18">
    <property type="entry name" value="INNER MEMBRANE ABC TRANSPORTER PERMEASE PROTEIN YCJP"/>
    <property type="match status" value="1"/>
</dbReference>
<dbReference type="STRING" id="1765655.AMR74_15865"/>
<name>A0A0M9AL51_9EURY</name>
<accession>A0A0M9AL51</accession>
<evidence type="ECO:0000256" key="7">
    <source>
        <dbReference type="RuleBase" id="RU363032"/>
    </source>
</evidence>
<comment type="similarity">
    <text evidence="7">Belongs to the binding-protein-dependent transport system permease family.</text>
</comment>
<dbReference type="SUPFAM" id="SSF161098">
    <property type="entry name" value="MetI-like"/>
    <property type="match status" value="1"/>
</dbReference>
<keyword evidence="3" id="KW-1003">Cell membrane</keyword>
<proteinExistence type="inferred from homology"/>
<dbReference type="InterPro" id="IPR050901">
    <property type="entry name" value="BP-dep_ABC_trans_perm"/>
</dbReference>
<evidence type="ECO:0000256" key="6">
    <source>
        <dbReference type="ARBA" id="ARBA00023136"/>
    </source>
</evidence>
<dbReference type="GO" id="GO:0005886">
    <property type="term" value="C:plasma membrane"/>
    <property type="evidence" value="ECO:0007669"/>
    <property type="project" value="UniProtKB-SubCell"/>
</dbReference>
<dbReference type="Pfam" id="PF00528">
    <property type="entry name" value="BPD_transp_1"/>
    <property type="match status" value="1"/>
</dbReference>
<keyword evidence="6 7" id="KW-0472">Membrane</keyword>
<dbReference type="Proteomes" id="UP000037747">
    <property type="component" value="Unassembled WGS sequence"/>
</dbReference>
<comment type="subcellular location">
    <subcellularLocation>
        <location evidence="1 7">Cell membrane</location>
        <topology evidence="1 7">Multi-pass membrane protein</topology>
    </subcellularLocation>
</comment>
<dbReference type="InterPro" id="IPR035906">
    <property type="entry name" value="MetI-like_sf"/>
</dbReference>
<dbReference type="InterPro" id="IPR000515">
    <property type="entry name" value="MetI-like"/>
</dbReference>
<comment type="caution">
    <text evidence="9">The sequence shown here is derived from an EMBL/GenBank/DDBJ whole genome shotgun (WGS) entry which is preliminary data.</text>
</comment>